<dbReference type="InterPro" id="IPR002826">
    <property type="entry name" value="MptE-like"/>
</dbReference>
<keyword evidence="3" id="KW-1185">Reference proteome</keyword>
<dbReference type="Proteomes" id="UP000629025">
    <property type="component" value="Unassembled WGS sequence"/>
</dbReference>
<name>A0ABQ1KV01_9GAMM</name>
<reference evidence="3" key="1">
    <citation type="journal article" date="2019" name="Int. J. Syst. Evol. Microbiol.">
        <title>The Global Catalogue of Microorganisms (GCM) 10K type strain sequencing project: providing services to taxonomists for standard genome sequencing and annotation.</title>
        <authorList>
            <consortium name="The Broad Institute Genomics Platform"/>
            <consortium name="The Broad Institute Genome Sequencing Center for Infectious Disease"/>
            <person name="Wu L."/>
            <person name="Ma J."/>
        </authorList>
    </citation>
    <scope>NUCLEOTIDE SEQUENCE [LARGE SCALE GENOMIC DNA]</scope>
    <source>
        <strain evidence="3">CGMCC 1.15341</strain>
    </source>
</reference>
<dbReference type="PANTHER" id="PTHR41786">
    <property type="entry name" value="MOTILITY ACCESSORY FACTOR MAF"/>
    <property type="match status" value="1"/>
</dbReference>
<sequence>MHSLEAKYRILSERWPEVAARLDINSTEARTVLGDTPETVLVHSGLHISSAFDPEREANLQAARVPVENSTVSVYGVGSGYLVQTLLERPQVRKLNLVFFSYQLLAESMATYPHRWIEDPRVELQFGGSVKYPQLPFAAVYAELMSAEPDVLPLRDRVLTELNEEFRRAGLARHYAEFERPNLIANRKNAISDPDVASLFGVASGGCVTVVAGGPSADYFLDNMVESDFLIVVSTALKGVLNRGLKPDVVVAIDGHKELLRHFDTVGPYCKQLDKTILAYAPIIQPFIVDSWPGFRCAFYLENTLFSEIRKQVLRSVLFCSGTVTHCAVDLAVKMGAEEVRLVGADFGFPGGFSHAEQTDHRQQQVGETQVMSGAGVLIDSTPALVGYLRDLEAYIELNPDVRFVQMSNLGAAIAGAKIFDWNSICET</sequence>
<dbReference type="Pfam" id="PF01973">
    <property type="entry name" value="MptE-like"/>
    <property type="match status" value="1"/>
</dbReference>
<accession>A0ABQ1KV01</accession>
<evidence type="ECO:0000259" key="1">
    <source>
        <dbReference type="Pfam" id="PF01973"/>
    </source>
</evidence>
<organism evidence="2 3">
    <name type="scientific">Marinobacterium zhoushanense</name>
    <dbReference type="NCBI Taxonomy" id="1679163"/>
    <lineage>
        <taxon>Bacteria</taxon>
        <taxon>Pseudomonadati</taxon>
        <taxon>Pseudomonadota</taxon>
        <taxon>Gammaproteobacteria</taxon>
        <taxon>Oceanospirillales</taxon>
        <taxon>Oceanospirillaceae</taxon>
        <taxon>Marinobacterium</taxon>
    </lineage>
</organism>
<evidence type="ECO:0000313" key="2">
    <source>
        <dbReference type="EMBL" id="GGC07670.1"/>
    </source>
</evidence>
<feature type="domain" description="6-hydroxymethylpterin diphosphokinase MptE-like" evidence="1">
    <location>
        <begin position="182"/>
        <end position="350"/>
    </location>
</feature>
<proteinExistence type="predicted"/>
<dbReference type="PANTHER" id="PTHR41786:SF1">
    <property type="entry name" value="6-HYDROXYMETHYLPTERIN DIPHOSPHOKINASE MPTE-LIKE DOMAIN-CONTAINING PROTEIN"/>
    <property type="match status" value="1"/>
</dbReference>
<evidence type="ECO:0000313" key="3">
    <source>
        <dbReference type="Proteomes" id="UP000629025"/>
    </source>
</evidence>
<dbReference type="RefSeq" id="WP_188751152.1">
    <property type="nucleotide sequence ID" value="NZ_BMIJ01000008.1"/>
</dbReference>
<comment type="caution">
    <text evidence="2">The sequence shown here is derived from an EMBL/GenBank/DDBJ whole genome shotgun (WGS) entry which is preliminary data.</text>
</comment>
<gene>
    <name evidence="2" type="ORF">GCM10011352_37450</name>
</gene>
<protein>
    <recommendedName>
        <fullName evidence="1">6-hydroxymethylpterin diphosphokinase MptE-like domain-containing protein</fullName>
    </recommendedName>
</protein>
<dbReference type="EMBL" id="BMIJ01000008">
    <property type="protein sequence ID" value="GGC07670.1"/>
    <property type="molecule type" value="Genomic_DNA"/>
</dbReference>